<dbReference type="EMBL" id="JAKMXF010000051">
    <property type="protein sequence ID" value="KAI6659745.1"/>
    <property type="molecule type" value="Genomic_DNA"/>
</dbReference>
<dbReference type="EC" id="2.3.1.199" evidence="10"/>
<protein>
    <recommendedName>
        <fullName evidence="10">Elongation of very long chain fatty acids protein</fullName>
        <ecNumber evidence="10">2.3.1.199</ecNumber>
    </recommendedName>
    <alternativeName>
        <fullName evidence="10">Very-long-chain 3-oxoacyl-CoA synthase</fullName>
    </alternativeName>
</protein>
<gene>
    <name evidence="11" type="ORF">LOD99_10678</name>
</gene>
<feature type="transmembrane region" description="Helical" evidence="10">
    <location>
        <begin position="217"/>
        <end position="237"/>
    </location>
</feature>
<keyword evidence="7 10" id="KW-0443">Lipid metabolism</keyword>
<keyword evidence="3 10" id="KW-0808">Transferase</keyword>
<feature type="transmembrane region" description="Helical" evidence="10">
    <location>
        <begin position="40"/>
        <end position="60"/>
    </location>
</feature>
<dbReference type="GO" id="GO:0009922">
    <property type="term" value="F:fatty acid elongase activity"/>
    <property type="evidence" value="ECO:0007669"/>
    <property type="project" value="UniProtKB-EC"/>
</dbReference>
<evidence type="ECO:0000256" key="1">
    <source>
        <dbReference type="ARBA" id="ARBA00004141"/>
    </source>
</evidence>
<dbReference type="GO" id="GO:0030148">
    <property type="term" value="P:sphingolipid biosynthetic process"/>
    <property type="evidence" value="ECO:0007669"/>
    <property type="project" value="TreeGrafter"/>
</dbReference>
<evidence type="ECO:0000256" key="8">
    <source>
        <dbReference type="ARBA" id="ARBA00023136"/>
    </source>
</evidence>
<comment type="subcellular location">
    <subcellularLocation>
        <location evidence="1">Membrane</location>
        <topology evidence="1">Multi-pass membrane protein</topology>
    </subcellularLocation>
</comment>
<keyword evidence="9 10" id="KW-0275">Fatty acid biosynthesis</keyword>
<dbReference type="PANTHER" id="PTHR11157:SF126">
    <property type="entry name" value="ELONGATION OF VERY LONG CHAIN FATTY ACIDS PROTEIN"/>
    <property type="match status" value="1"/>
</dbReference>
<organism evidence="11 12">
    <name type="scientific">Oopsacas minuta</name>
    <dbReference type="NCBI Taxonomy" id="111878"/>
    <lineage>
        <taxon>Eukaryota</taxon>
        <taxon>Metazoa</taxon>
        <taxon>Porifera</taxon>
        <taxon>Hexactinellida</taxon>
        <taxon>Hexasterophora</taxon>
        <taxon>Lyssacinosida</taxon>
        <taxon>Leucopsacidae</taxon>
        <taxon>Oopsacas</taxon>
    </lineage>
</organism>
<keyword evidence="4 10" id="KW-0812">Transmembrane</keyword>
<feature type="transmembrane region" description="Helical" evidence="10">
    <location>
        <begin position="81"/>
        <end position="109"/>
    </location>
</feature>
<dbReference type="PANTHER" id="PTHR11157">
    <property type="entry name" value="FATTY ACID ACYL TRANSFERASE-RELATED"/>
    <property type="match status" value="1"/>
</dbReference>
<evidence type="ECO:0000256" key="10">
    <source>
        <dbReference type="RuleBase" id="RU361115"/>
    </source>
</evidence>
<dbReference type="InterPro" id="IPR002076">
    <property type="entry name" value="ELO_fam"/>
</dbReference>
<proteinExistence type="inferred from homology"/>
<evidence type="ECO:0000256" key="3">
    <source>
        <dbReference type="ARBA" id="ARBA00022679"/>
    </source>
</evidence>
<feature type="transmembrane region" description="Helical" evidence="10">
    <location>
        <begin position="183"/>
        <end position="205"/>
    </location>
</feature>
<dbReference type="GO" id="GO:0042761">
    <property type="term" value="P:very long-chain fatty acid biosynthetic process"/>
    <property type="evidence" value="ECO:0007669"/>
    <property type="project" value="TreeGrafter"/>
</dbReference>
<dbReference type="Pfam" id="PF01151">
    <property type="entry name" value="ELO"/>
    <property type="match status" value="1"/>
</dbReference>
<dbReference type="Proteomes" id="UP001165289">
    <property type="component" value="Unassembled WGS sequence"/>
</dbReference>
<feature type="transmembrane region" description="Helical" evidence="10">
    <location>
        <begin position="129"/>
        <end position="147"/>
    </location>
</feature>
<evidence type="ECO:0000256" key="7">
    <source>
        <dbReference type="ARBA" id="ARBA00023098"/>
    </source>
</evidence>
<evidence type="ECO:0000256" key="5">
    <source>
        <dbReference type="ARBA" id="ARBA00022832"/>
    </source>
</evidence>
<sequence length="291" mass="33877">MDWSAEQLIHYLKNPYNIAYDIQGFYVSNLPNSDPRVSNWLLMHSIMPTIYAVGAYLSLVSITTIVSRHLPKMELLSAMRLYNISIILICAYTMYELIVSSILIGQNFWCSPAIYSTDESAVRYARAIWLYYVSKFLEFTDTTFFVLRGKFNQVTFLHVYHHASMPLIWWVGVKWHAGGITHVGPICNSFIHVVMYSYYFLASFGARFQRYLWWKKYLTVMQLAQFHIVLIHTFLALVSEDCGYSKGVLTSQTIYMISLIGLFLNFYFQSYSAKKSNQPIRNGVRKEILIE</sequence>
<dbReference type="GO" id="GO:0019367">
    <property type="term" value="P:fatty acid elongation, saturated fatty acid"/>
    <property type="evidence" value="ECO:0007669"/>
    <property type="project" value="TreeGrafter"/>
</dbReference>
<keyword evidence="6 10" id="KW-1133">Transmembrane helix</keyword>
<comment type="catalytic activity">
    <reaction evidence="10">
        <text>a very-long-chain acyl-CoA + malonyl-CoA + H(+) = a very-long-chain 3-oxoacyl-CoA + CO2 + CoA</text>
        <dbReference type="Rhea" id="RHEA:32727"/>
        <dbReference type="ChEBI" id="CHEBI:15378"/>
        <dbReference type="ChEBI" id="CHEBI:16526"/>
        <dbReference type="ChEBI" id="CHEBI:57287"/>
        <dbReference type="ChEBI" id="CHEBI:57384"/>
        <dbReference type="ChEBI" id="CHEBI:90725"/>
        <dbReference type="ChEBI" id="CHEBI:90736"/>
        <dbReference type="EC" id="2.3.1.199"/>
    </reaction>
</comment>
<evidence type="ECO:0000256" key="9">
    <source>
        <dbReference type="ARBA" id="ARBA00023160"/>
    </source>
</evidence>
<evidence type="ECO:0000256" key="2">
    <source>
        <dbReference type="ARBA" id="ARBA00022516"/>
    </source>
</evidence>
<evidence type="ECO:0000313" key="11">
    <source>
        <dbReference type="EMBL" id="KAI6659745.1"/>
    </source>
</evidence>
<evidence type="ECO:0000313" key="12">
    <source>
        <dbReference type="Proteomes" id="UP001165289"/>
    </source>
</evidence>
<evidence type="ECO:0000256" key="6">
    <source>
        <dbReference type="ARBA" id="ARBA00022989"/>
    </source>
</evidence>
<dbReference type="InterPro" id="IPR030457">
    <property type="entry name" value="ELO_CS"/>
</dbReference>
<keyword evidence="12" id="KW-1185">Reference proteome</keyword>
<dbReference type="AlphaFoldDB" id="A0AAV7KFR4"/>
<dbReference type="GO" id="GO:0005789">
    <property type="term" value="C:endoplasmic reticulum membrane"/>
    <property type="evidence" value="ECO:0007669"/>
    <property type="project" value="TreeGrafter"/>
</dbReference>
<dbReference type="PROSITE" id="PS01188">
    <property type="entry name" value="ELO"/>
    <property type="match status" value="1"/>
</dbReference>
<dbReference type="GO" id="GO:0034625">
    <property type="term" value="P:fatty acid elongation, monounsaturated fatty acid"/>
    <property type="evidence" value="ECO:0007669"/>
    <property type="project" value="TreeGrafter"/>
</dbReference>
<feature type="transmembrane region" description="Helical" evidence="10">
    <location>
        <begin position="159"/>
        <end position="177"/>
    </location>
</feature>
<evidence type="ECO:0000256" key="4">
    <source>
        <dbReference type="ARBA" id="ARBA00022692"/>
    </source>
</evidence>
<dbReference type="GO" id="GO:0034626">
    <property type="term" value="P:fatty acid elongation, polyunsaturated fatty acid"/>
    <property type="evidence" value="ECO:0007669"/>
    <property type="project" value="TreeGrafter"/>
</dbReference>
<keyword evidence="5 10" id="KW-0276">Fatty acid metabolism</keyword>
<comment type="similarity">
    <text evidence="10">Belongs to the ELO family.</text>
</comment>
<feature type="transmembrane region" description="Helical" evidence="10">
    <location>
        <begin position="249"/>
        <end position="268"/>
    </location>
</feature>
<keyword evidence="2 10" id="KW-0444">Lipid biosynthesis</keyword>
<accession>A0AAV7KFR4</accession>
<keyword evidence="8 10" id="KW-0472">Membrane</keyword>
<reference evidence="11 12" key="1">
    <citation type="journal article" date="2023" name="BMC Biol.">
        <title>The compact genome of the sponge Oopsacas minuta (Hexactinellida) is lacking key metazoan core genes.</title>
        <authorList>
            <person name="Santini S."/>
            <person name="Schenkelaars Q."/>
            <person name="Jourda C."/>
            <person name="Duchesne M."/>
            <person name="Belahbib H."/>
            <person name="Rocher C."/>
            <person name="Selva M."/>
            <person name="Riesgo A."/>
            <person name="Vervoort M."/>
            <person name="Leys S.P."/>
            <person name="Kodjabachian L."/>
            <person name="Le Bivic A."/>
            <person name="Borchiellini C."/>
            <person name="Claverie J.M."/>
            <person name="Renard E."/>
        </authorList>
    </citation>
    <scope>NUCLEOTIDE SEQUENCE [LARGE SCALE GENOMIC DNA]</scope>
    <source>
        <strain evidence="11">SPO-2</strain>
    </source>
</reference>
<comment type="caution">
    <text evidence="11">The sequence shown here is derived from an EMBL/GenBank/DDBJ whole genome shotgun (WGS) entry which is preliminary data.</text>
</comment>
<name>A0AAV7KFR4_9METZ</name>